<keyword evidence="1 2" id="KW-0597">Phosphoprotein</keyword>
<dbReference type="SMART" id="SM00448">
    <property type="entry name" value="REC"/>
    <property type="match status" value="1"/>
</dbReference>
<feature type="domain" description="Response regulatory" evidence="3">
    <location>
        <begin position="21"/>
        <end position="135"/>
    </location>
</feature>
<reference evidence="4 5" key="1">
    <citation type="journal article" date="2019" name="Emerg. Microbes Infect.">
        <title>Comprehensive subspecies identification of 175 nontuberculous mycobacteria species based on 7547 genomic profiles.</title>
        <authorList>
            <person name="Matsumoto Y."/>
            <person name="Kinjo T."/>
            <person name="Motooka D."/>
            <person name="Nabeya D."/>
            <person name="Jung N."/>
            <person name="Uechi K."/>
            <person name="Horii T."/>
            <person name="Iida T."/>
            <person name="Fujita J."/>
            <person name="Nakamura S."/>
        </authorList>
    </citation>
    <scope>NUCLEOTIDE SEQUENCE [LARGE SCALE GENOMIC DNA]</scope>
    <source>
        <strain evidence="4 5">JCM 6375</strain>
    </source>
</reference>
<dbReference type="PANTHER" id="PTHR44591">
    <property type="entry name" value="STRESS RESPONSE REGULATOR PROTEIN 1"/>
    <property type="match status" value="1"/>
</dbReference>
<evidence type="ECO:0000256" key="2">
    <source>
        <dbReference type="PROSITE-ProRule" id="PRU00169"/>
    </source>
</evidence>
<name>A0AAD1HEJ0_9MYCO</name>
<evidence type="ECO:0000313" key="5">
    <source>
        <dbReference type="Proteomes" id="UP000466681"/>
    </source>
</evidence>
<sequence length="135" mass="14219">MTAGTAARQTDAMENGAEALRCVLIDDNPDFLEIAAKLLGRQGVSIVGVATNSAEALQCIEEQKPDVAIVDIKLGKESGFDLAEQIVGCPTPSPVILTSTHSGREYGELIASSPALGFVPKEQLSLEAIRRLLEG</sequence>
<protein>
    <submittedName>
        <fullName evidence="4">Response regulator</fullName>
    </submittedName>
</protein>
<dbReference type="InterPro" id="IPR001789">
    <property type="entry name" value="Sig_transdc_resp-reg_receiver"/>
</dbReference>
<dbReference type="EMBL" id="AP022560">
    <property type="protein sequence ID" value="BBX03988.1"/>
    <property type="molecule type" value="Genomic_DNA"/>
</dbReference>
<evidence type="ECO:0000313" key="4">
    <source>
        <dbReference type="EMBL" id="BBX03988.1"/>
    </source>
</evidence>
<dbReference type="KEGG" id="mmor:MMOR_49240"/>
<dbReference type="SUPFAM" id="SSF52172">
    <property type="entry name" value="CheY-like"/>
    <property type="match status" value="1"/>
</dbReference>
<dbReference type="Pfam" id="PF00072">
    <property type="entry name" value="Response_reg"/>
    <property type="match status" value="1"/>
</dbReference>
<evidence type="ECO:0000256" key="1">
    <source>
        <dbReference type="ARBA" id="ARBA00022553"/>
    </source>
</evidence>
<keyword evidence="5" id="KW-1185">Reference proteome</keyword>
<dbReference type="AlphaFoldDB" id="A0AAD1HEJ0"/>
<dbReference type="CDD" id="cd00156">
    <property type="entry name" value="REC"/>
    <property type="match status" value="1"/>
</dbReference>
<organism evidence="4 5">
    <name type="scientific">Mycolicibacterium moriokaense</name>
    <dbReference type="NCBI Taxonomy" id="39691"/>
    <lineage>
        <taxon>Bacteria</taxon>
        <taxon>Bacillati</taxon>
        <taxon>Actinomycetota</taxon>
        <taxon>Actinomycetes</taxon>
        <taxon>Mycobacteriales</taxon>
        <taxon>Mycobacteriaceae</taxon>
        <taxon>Mycolicibacterium</taxon>
    </lineage>
</organism>
<proteinExistence type="predicted"/>
<evidence type="ECO:0000259" key="3">
    <source>
        <dbReference type="PROSITE" id="PS50110"/>
    </source>
</evidence>
<feature type="modified residue" description="4-aspartylphosphate" evidence="2">
    <location>
        <position position="71"/>
    </location>
</feature>
<accession>A0AAD1HEJ0</accession>
<dbReference type="GO" id="GO:0000160">
    <property type="term" value="P:phosphorelay signal transduction system"/>
    <property type="evidence" value="ECO:0007669"/>
    <property type="project" value="InterPro"/>
</dbReference>
<dbReference type="InterPro" id="IPR050595">
    <property type="entry name" value="Bact_response_regulator"/>
</dbReference>
<gene>
    <name evidence="4" type="ORF">MMOR_49240</name>
</gene>
<dbReference type="PANTHER" id="PTHR44591:SF3">
    <property type="entry name" value="RESPONSE REGULATORY DOMAIN-CONTAINING PROTEIN"/>
    <property type="match status" value="1"/>
</dbReference>
<dbReference type="Gene3D" id="3.40.50.2300">
    <property type="match status" value="1"/>
</dbReference>
<dbReference type="Proteomes" id="UP000466681">
    <property type="component" value="Chromosome"/>
</dbReference>
<dbReference type="PROSITE" id="PS50110">
    <property type="entry name" value="RESPONSE_REGULATORY"/>
    <property type="match status" value="1"/>
</dbReference>
<dbReference type="InterPro" id="IPR011006">
    <property type="entry name" value="CheY-like_superfamily"/>
</dbReference>